<dbReference type="AlphaFoldDB" id="A0A0D7AA28"/>
<keyword evidence="2" id="KW-1185">Reference proteome</keyword>
<dbReference type="EMBL" id="KN881916">
    <property type="protein sequence ID" value="KIY47832.1"/>
    <property type="molecule type" value="Genomic_DNA"/>
</dbReference>
<evidence type="ECO:0000313" key="1">
    <source>
        <dbReference type="EMBL" id="KIY47832.1"/>
    </source>
</evidence>
<sequence>MKQDLNKCVDRWRNAGPEARKKMVELFAISGIFITLCRHGHVLVMCDMIRSGELMKYPIAHVNYLIDQYGTDIGLAYDIMCAFMKTLLFSSIADKVKSSRLVGVVPSFHGHAHARSCQVDWHPNYVSGMGKEDAEGSERFFSRSNELAAGTRLCTRFHRRQQIDEYIRFNDEDKYASIGAFLYSNYRQALRVIHDEGLQLLQLSKQYKLKAVDYERFLDEERTYLKNLQKEPAEVTQRCEYMELLQKYMMAL</sequence>
<dbReference type="PANTHER" id="PTHR33096">
    <property type="entry name" value="CXC2 DOMAIN-CONTAINING PROTEIN"/>
    <property type="match status" value="1"/>
</dbReference>
<dbReference type="PANTHER" id="PTHR33096:SF1">
    <property type="entry name" value="CXC1-LIKE CYSTEINE CLUSTER ASSOCIATED WITH KDZ TRANSPOSASES DOMAIN-CONTAINING PROTEIN"/>
    <property type="match status" value="1"/>
</dbReference>
<dbReference type="InterPro" id="IPR040521">
    <property type="entry name" value="KDZ"/>
</dbReference>
<dbReference type="Proteomes" id="UP000054144">
    <property type="component" value="Unassembled WGS sequence"/>
</dbReference>
<organism evidence="1 2">
    <name type="scientific">Fistulina hepatica ATCC 64428</name>
    <dbReference type="NCBI Taxonomy" id="1128425"/>
    <lineage>
        <taxon>Eukaryota</taxon>
        <taxon>Fungi</taxon>
        <taxon>Dikarya</taxon>
        <taxon>Basidiomycota</taxon>
        <taxon>Agaricomycotina</taxon>
        <taxon>Agaricomycetes</taxon>
        <taxon>Agaricomycetidae</taxon>
        <taxon>Agaricales</taxon>
        <taxon>Fistulinaceae</taxon>
        <taxon>Fistulina</taxon>
    </lineage>
</organism>
<reference evidence="1 2" key="1">
    <citation type="journal article" date="2015" name="Fungal Genet. Biol.">
        <title>Evolution of novel wood decay mechanisms in Agaricales revealed by the genome sequences of Fistulina hepatica and Cylindrobasidium torrendii.</title>
        <authorList>
            <person name="Floudas D."/>
            <person name="Held B.W."/>
            <person name="Riley R."/>
            <person name="Nagy L.G."/>
            <person name="Koehler G."/>
            <person name="Ransdell A.S."/>
            <person name="Younus H."/>
            <person name="Chow J."/>
            <person name="Chiniquy J."/>
            <person name="Lipzen A."/>
            <person name="Tritt A."/>
            <person name="Sun H."/>
            <person name="Haridas S."/>
            <person name="LaButti K."/>
            <person name="Ohm R.A."/>
            <person name="Kues U."/>
            <person name="Blanchette R.A."/>
            <person name="Grigoriev I.V."/>
            <person name="Minto R.E."/>
            <person name="Hibbett D.S."/>
        </authorList>
    </citation>
    <scope>NUCLEOTIDE SEQUENCE [LARGE SCALE GENOMIC DNA]</scope>
    <source>
        <strain evidence="1 2">ATCC 64428</strain>
    </source>
</reference>
<accession>A0A0D7AA28</accession>
<protein>
    <submittedName>
        <fullName evidence="1">Uncharacterized protein</fullName>
    </submittedName>
</protein>
<evidence type="ECO:0000313" key="2">
    <source>
        <dbReference type="Proteomes" id="UP000054144"/>
    </source>
</evidence>
<name>A0A0D7AA28_9AGAR</name>
<dbReference type="Pfam" id="PF18758">
    <property type="entry name" value="KDZ"/>
    <property type="match status" value="1"/>
</dbReference>
<dbReference type="OrthoDB" id="3251205at2759"/>
<proteinExistence type="predicted"/>
<gene>
    <name evidence="1" type="ORF">FISHEDRAFT_44525</name>
</gene>